<comment type="caution">
    <text evidence="3">The sequence shown here is derived from an EMBL/GenBank/DDBJ whole genome shotgun (WGS) entry which is preliminary data.</text>
</comment>
<dbReference type="SUPFAM" id="SSF159941">
    <property type="entry name" value="MM3350-like"/>
    <property type="match status" value="1"/>
</dbReference>
<organism evidence="3 4">
    <name type="scientific">Komarekiella delphini-convector SJRDD-AB1</name>
    <dbReference type="NCBI Taxonomy" id="2593771"/>
    <lineage>
        <taxon>Bacteria</taxon>
        <taxon>Bacillati</taxon>
        <taxon>Cyanobacteriota</taxon>
        <taxon>Cyanophyceae</taxon>
        <taxon>Nostocales</taxon>
        <taxon>Nostocaceae</taxon>
        <taxon>Komarekiella</taxon>
        <taxon>Komarekiella delphini-convector</taxon>
    </lineage>
</organism>
<dbReference type="InterPro" id="IPR012912">
    <property type="entry name" value="Plasmid_pRiA4b_Orf3-like"/>
</dbReference>
<proteinExistence type="predicted"/>
<feature type="domain" description="Plasmid pRiA4b Orf3-like" evidence="2">
    <location>
        <begin position="9"/>
        <end position="98"/>
    </location>
</feature>
<dbReference type="Proteomes" id="UP001165986">
    <property type="component" value="Unassembled WGS sequence"/>
</dbReference>
<dbReference type="EMBL" id="VJXY01000084">
    <property type="protein sequence ID" value="MBD6620789.1"/>
    <property type="molecule type" value="Genomic_DNA"/>
</dbReference>
<gene>
    <name evidence="3" type="ORF">FNW02_34815</name>
</gene>
<name>A0AA40VV12_9NOST</name>
<accession>A0AA40VV12</accession>
<evidence type="ECO:0000259" key="2">
    <source>
        <dbReference type="Pfam" id="PF07929"/>
    </source>
</evidence>
<keyword evidence="1" id="KW-0472">Membrane</keyword>
<dbReference type="PANTHER" id="PTHR41878">
    <property type="entry name" value="LEXA REPRESSOR-RELATED"/>
    <property type="match status" value="1"/>
</dbReference>
<evidence type="ECO:0000313" key="3">
    <source>
        <dbReference type="EMBL" id="MBD6620789.1"/>
    </source>
</evidence>
<reference evidence="3" key="1">
    <citation type="submission" date="2019-07" db="EMBL/GenBank/DDBJ databases">
        <title>Toxilogical consequences of a new and cryptic species of cyanobacteria (Komarekiella delphini-convector) recovered from the epidermis of a bottlenose dolphin and 1500 ft. in the air.</title>
        <authorList>
            <person name="Brown A.O."/>
            <person name="Dvorak P."/>
            <person name="Villanueva C.D."/>
            <person name="Foss A.J."/>
            <person name="Garvey A.D."/>
            <person name="Gibson Q.A."/>
            <person name="Johansen J.R."/>
            <person name="Casamatta D.A."/>
        </authorList>
    </citation>
    <scope>NUCLEOTIDE SEQUENCE</scope>
    <source>
        <strain evidence="3">SJRDD-AB1</strain>
    </source>
</reference>
<dbReference type="Gene3D" id="3.10.290.30">
    <property type="entry name" value="MM3350-like"/>
    <property type="match status" value="1"/>
</dbReference>
<dbReference type="Pfam" id="PF07929">
    <property type="entry name" value="PRiA4_ORF3"/>
    <property type="match status" value="1"/>
</dbReference>
<keyword evidence="4" id="KW-1185">Reference proteome</keyword>
<sequence>MSDSDQLVIYQLHIFILGISPMIWRRVKIKSDSTIANLHYVIQITMGWTYSHLHRFIIHGKHYGIAQIGGMWFSDDLEEIKLSDFGWRMRERFLYEYDQA</sequence>
<dbReference type="InterPro" id="IPR024047">
    <property type="entry name" value="MM3350-like_sf"/>
</dbReference>
<keyword evidence="1" id="KW-1133">Transmembrane helix</keyword>
<keyword evidence="1" id="KW-0812">Transmembrane</keyword>
<feature type="transmembrane region" description="Helical" evidence="1">
    <location>
        <begin position="6"/>
        <end position="24"/>
    </location>
</feature>
<protein>
    <submittedName>
        <fullName evidence="3">Plasmid pRiA4b ORF-3 family protein</fullName>
    </submittedName>
</protein>
<evidence type="ECO:0000313" key="4">
    <source>
        <dbReference type="Proteomes" id="UP001165986"/>
    </source>
</evidence>
<dbReference type="PANTHER" id="PTHR41878:SF1">
    <property type="entry name" value="TNPR PROTEIN"/>
    <property type="match status" value="1"/>
</dbReference>
<dbReference type="RefSeq" id="WP_191762097.1">
    <property type="nucleotide sequence ID" value="NZ_VJXY01000084.1"/>
</dbReference>
<dbReference type="AlphaFoldDB" id="A0AA40VV12"/>
<evidence type="ECO:0000256" key="1">
    <source>
        <dbReference type="SAM" id="Phobius"/>
    </source>
</evidence>